<name>G7JV18_MEDTR</name>
<organism evidence="1 3">
    <name type="scientific">Medicago truncatula</name>
    <name type="common">Barrel medic</name>
    <name type="synonym">Medicago tribuloides</name>
    <dbReference type="NCBI Taxonomy" id="3880"/>
    <lineage>
        <taxon>Eukaryota</taxon>
        <taxon>Viridiplantae</taxon>
        <taxon>Streptophyta</taxon>
        <taxon>Embryophyta</taxon>
        <taxon>Tracheophyta</taxon>
        <taxon>Spermatophyta</taxon>
        <taxon>Magnoliopsida</taxon>
        <taxon>eudicotyledons</taxon>
        <taxon>Gunneridae</taxon>
        <taxon>Pentapetalae</taxon>
        <taxon>rosids</taxon>
        <taxon>fabids</taxon>
        <taxon>Fabales</taxon>
        <taxon>Fabaceae</taxon>
        <taxon>Papilionoideae</taxon>
        <taxon>50 kb inversion clade</taxon>
        <taxon>NPAAA clade</taxon>
        <taxon>Hologalegina</taxon>
        <taxon>IRL clade</taxon>
        <taxon>Trifolieae</taxon>
        <taxon>Medicago</taxon>
    </lineage>
</organism>
<evidence type="ECO:0000313" key="2">
    <source>
        <dbReference type="EnsemblPlants" id="AES89758"/>
    </source>
</evidence>
<dbReference type="EMBL" id="CM001220">
    <property type="protein sequence ID" value="AES89758.1"/>
    <property type="molecule type" value="Genomic_DNA"/>
</dbReference>
<dbReference type="HOGENOM" id="CLU_2926080_0_0_1"/>
<evidence type="ECO:0000313" key="1">
    <source>
        <dbReference type="EMBL" id="AES89758.1"/>
    </source>
</evidence>
<keyword evidence="3" id="KW-1185">Reference proteome</keyword>
<dbReference type="Proteomes" id="UP000002051">
    <property type="component" value="Chromosome 4"/>
</dbReference>
<reference evidence="1 3" key="2">
    <citation type="journal article" date="2014" name="BMC Genomics">
        <title>An improved genome release (version Mt4.0) for the model legume Medicago truncatula.</title>
        <authorList>
            <person name="Tang H."/>
            <person name="Krishnakumar V."/>
            <person name="Bidwell S."/>
            <person name="Rosen B."/>
            <person name="Chan A."/>
            <person name="Zhou S."/>
            <person name="Gentzbittel L."/>
            <person name="Childs K.L."/>
            <person name="Yandell M."/>
            <person name="Gundlach H."/>
            <person name="Mayer K.F."/>
            <person name="Schwartz D.C."/>
            <person name="Town C.D."/>
        </authorList>
    </citation>
    <scope>GENOME REANNOTATION</scope>
    <source>
        <strain evidence="2 3">cv. Jemalong A17</strain>
    </source>
</reference>
<accession>G7JV18</accession>
<sequence>MDSMSFKEGEKLGMEHIERRYVDFVVRGVDWMKEGHQIARCNGRPRKTIRKDLQINELKKI</sequence>
<reference evidence="2" key="3">
    <citation type="submission" date="2015-04" db="UniProtKB">
        <authorList>
            <consortium name="EnsemblPlants"/>
        </authorList>
    </citation>
    <scope>IDENTIFICATION</scope>
    <source>
        <strain evidence="2">cv. Jemalong A17</strain>
    </source>
</reference>
<gene>
    <name evidence="1" type="ordered locus">MTR_4g079640</name>
</gene>
<dbReference type="PaxDb" id="3880-AES84780"/>
<dbReference type="AlphaFoldDB" id="G7JV18"/>
<proteinExistence type="predicted"/>
<evidence type="ECO:0000313" key="3">
    <source>
        <dbReference type="Proteomes" id="UP000002051"/>
    </source>
</evidence>
<dbReference type="EnsemblPlants" id="AES89758">
    <property type="protein sequence ID" value="AES89758"/>
    <property type="gene ID" value="MTR_4g079640"/>
</dbReference>
<reference evidence="1 3" key="1">
    <citation type="journal article" date="2011" name="Nature">
        <title>The Medicago genome provides insight into the evolution of rhizobial symbioses.</title>
        <authorList>
            <person name="Young N.D."/>
            <person name="Debelle F."/>
            <person name="Oldroyd G.E."/>
            <person name="Geurts R."/>
            <person name="Cannon S.B."/>
            <person name="Udvardi M.K."/>
            <person name="Benedito V.A."/>
            <person name="Mayer K.F."/>
            <person name="Gouzy J."/>
            <person name="Schoof H."/>
            <person name="Van de Peer Y."/>
            <person name="Proost S."/>
            <person name="Cook D.R."/>
            <person name="Meyers B.C."/>
            <person name="Spannagl M."/>
            <person name="Cheung F."/>
            <person name="De Mita S."/>
            <person name="Krishnakumar V."/>
            <person name="Gundlach H."/>
            <person name="Zhou S."/>
            <person name="Mudge J."/>
            <person name="Bharti A.K."/>
            <person name="Murray J.D."/>
            <person name="Naoumkina M.A."/>
            <person name="Rosen B."/>
            <person name="Silverstein K.A."/>
            <person name="Tang H."/>
            <person name="Rombauts S."/>
            <person name="Zhao P.X."/>
            <person name="Zhou P."/>
            <person name="Barbe V."/>
            <person name="Bardou P."/>
            <person name="Bechner M."/>
            <person name="Bellec A."/>
            <person name="Berger A."/>
            <person name="Berges H."/>
            <person name="Bidwell S."/>
            <person name="Bisseling T."/>
            <person name="Choisne N."/>
            <person name="Couloux A."/>
            <person name="Denny R."/>
            <person name="Deshpande S."/>
            <person name="Dai X."/>
            <person name="Doyle J.J."/>
            <person name="Dudez A.M."/>
            <person name="Farmer A.D."/>
            <person name="Fouteau S."/>
            <person name="Franken C."/>
            <person name="Gibelin C."/>
            <person name="Gish J."/>
            <person name="Goldstein S."/>
            <person name="Gonzalez A.J."/>
            <person name="Green P.J."/>
            <person name="Hallab A."/>
            <person name="Hartog M."/>
            <person name="Hua A."/>
            <person name="Humphray S.J."/>
            <person name="Jeong D.H."/>
            <person name="Jing Y."/>
            <person name="Jocker A."/>
            <person name="Kenton S.M."/>
            <person name="Kim D.J."/>
            <person name="Klee K."/>
            <person name="Lai H."/>
            <person name="Lang C."/>
            <person name="Lin S."/>
            <person name="Macmil S.L."/>
            <person name="Magdelenat G."/>
            <person name="Matthews L."/>
            <person name="McCorrison J."/>
            <person name="Monaghan E.L."/>
            <person name="Mun J.H."/>
            <person name="Najar F.Z."/>
            <person name="Nicholson C."/>
            <person name="Noirot C."/>
            <person name="O'Bleness M."/>
            <person name="Paule C.R."/>
            <person name="Poulain J."/>
            <person name="Prion F."/>
            <person name="Qin B."/>
            <person name="Qu C."/>
            <person name="Retzel E.F."/>
            <person name="Riddle C."/>
            <person name="Sallet E."/>
            <person name="Samain S."/>
            <person name="Samson N."/>
            <person name="Sanders I."/>
            <person name="Saurat O."/>
            <person name="Scarpelli C."/>
            <person name="Schiex T."/>
            <person name="Segurens B."/>
            <person name="Severin A.J."/>
            <person name="Sherrier D.J."/>
            <person name="Shi R."/>
            <person name="Sims S."/>
            <person name="Singer S.R."/>
            <person name="Sinharoy S."/>
            <person name="Sterck L."/>
            <person name="Viollet A."/>
            <person name="Wang B.B."/>
            <person name="Wang K."/>
            <person name="Wang M."/>
            <person name="Wang X."/>
            <person name="Warfsmann J."/>
            <person name="Weissenbach J."/>
            <person name="White D.D."/>
            <person name="White J.D."/>
            <person name="Wiley G.B."/>
            <person name="Wincker P."/>
            <person name="Xing Y."/>
            <person name="Yang L."/>
            <person name="Yao Z."/>
            <person name="Ying F."/>
            <person name="Zhai J."/>
            <person name="Zhou L."/>
            <person name="Zuber A."/>
            <person name="Denarie J."/>
            <person name="Dixon R.A."/>
            <person name="May G.D."/>
            <person name="Schwartz D.C."/>
            <person name="Rogers J."/>
            <person name="Quetier F."/>
            <person name="Town C.D."/>
            <person name="Roe B.A."/>
        </authorList>
    </citation>
    <scope>NUCLEOTIDE SEQUENCE [LARGE SCALE GENOMIC DNA]</scope>
    <source>
        <strain evidence="1">A17</strain>
        <strain evidence="2 3">cv. Jemalong A17</strain>
    </source>
</reference>
<protein>
    <submittedName>
        <fullName evidence="1 2">Uncharacterized protein</fullName>
    </submittedName>
</protein>